<feature type="region of interest" description="Disordered" evidence="1">
    <location>
        <begin position="125"/>
        <end position="167"/>
    </location>
</feature>
<evidence type="ECO:0000313" key="3">
    <source>
        <dbReference type="Proteomes" id="UP001183648"/>
    </source>
</evidence>
<keyword evidence="3" id="KW-1185">Reference proteome</keyword>
<accession>A0ABU2BSA1</accession>
<proteinExistence type="predicted"/>
<evidence type="ECO:0000313" key="2">
    <source>
        <dbReference type="EMBL" id="MDR7361503.1"/>
    </source>
</evidence>
<dbReference type="RefSeq" id="WP_310299527.1">
    <property type="nucleotide sequence ID" value="NZ_BAAAPS010000007.1"/>
</dbReference>
<comment type="caution">
    <text evidence="2">The sequence shown here is derived from an EMBL/GenBank/DDBJ whole genome shotgun (WGS) entry which is preliminary data.</text>
</comment>
<organism evidence="2 3">
    <name type="scientific">Nocardioides marmoribigeumensis</name>
    <dbReference type="NCBI Taxonomy" id="433649"/>
    <lineage>
        <taxon>Bacteria</taxon>
        <taxon>Bacillati</taxon>
        <taxon>Actinomycetota</taxon>
        <taxon>Actinomycetes</taxon>
        <taxon>Propionibacteriales</taxon>
        <taxon>Nocardioidaceae</taxon>
        <taxon>Nocardioides</taxon>
    </lineage>
</organism>
<evidence type="ECO:0000256" key="1">
    <source>
        <dbReference type="SAM" id="MobiDB-lite"/>
    </source>
</evidence>
<dbReference type="Proteomes" id="UP001183648">
    <property type="component" value="Unassembled WGS sequence"/>
</dbReference>
<name>A0ABU2BSA1_9ACTN</name>
<sequence length="167" mass="16937">MLISTAGKKLVLTIGASPSSQGSDVTVGLAQGTESHVWSFRARASDLGIGSTGAGTLKLPDSQTGTRGRLDLRFSPTDTARTRSCGGKVASRTRPMAVSGIAWFKSGASPWGNVGSATRTTSSTAASMVGMSGSTSGSTASITAHRSRPSPGAGPRRPCSPRWARAA</sequence>
<reference evidence="2 3" key="1">
    <citation type="submission" date="2023-07" db="EMBL/GenBank/DDBJ databases">
        <title>Sequencing the genomes of 1000 actinobacteria strains.</title>
        <authorList>
            <person name="Klenk H.-P."/>
        </authorList>
    </citation>
    <scope>NUCLEOTIDE SEQUENCE [LARGE SCALE GENOMIC DNA]</scope>
    <source>
        <strain evidence="2 3">DSM 19426</strain>
    </source>
</reference>
<gene>
    <name evidence="2" type="ORF">J2S63_001056</name>
</gene>
<protein>
    <submittedName>
        <fullName evidence="2">Uncharacterized protein</fullName>
    </submittedName>
</protein>
<dbReference type="EMBL" id="JAVDYG010000001">
    <property type="protein sequence ID" value="MDR7361503.1"/>
    <property type="molecule type" value="Genomic_DNA"/>
</dbReference>